<feature type="transmembrane region" description="Helical" evidence="1">
    <location>
        <begin position="78"/>
        <end position="99"/>
    </location>
</feature>
<evidence type="ECO:0000313" key="3">
    <source>
        <dbReference type="Proteomes" id="UP000198287"/>
    </source>
</evidence>
<organism evidence="2 3">
    <name type="scientific">Folsomia candida</name>
    <name type="common">Springtail</name>
    <dbReference type="NCBI Taxonomy" id="158441"/>
    <lineage>
        <taxon>Eukaryota</taxon>
        <taxon>Metazoa</taxon>
        <taxon>Ecdysozoa</taxon>
        <taxon>Arthropoda</taxon>
        <taxon>Hexapoda</taxon>
        <taxon>Collembola</taxon>
        <taxon>Entomobryomorpha</taxon>
        <taxon>Isotomoidea</taxon>
        <taxon>Isotomidae</taxon>
        <taxon>Proisotominae</taxon>
        <taxon>Folsomia</taxon>
    </lineage>
</organism>
<evidence type="ECO:0000313" key="2">
    <source>
        <dbReference type="EMBL" id="OXA57393.1"/>
    </source>
</evidence>
<proteinExistence type="predicted"/>
<keyword evidence="3" id="KW-1185">Reference proteome</keyword>
<dbReference type="AlphaFoldDB" id="A0A226EI74"/>
<dbReference type="EMBL" id="LNIX01000003">
    <property type="protein sequence ID" value="OXA57393.1"/>
    <property type="molecule type" value="Genomic_DNA"/>
</dbReference>
<dbReference type="Proteomes" id="UP000198287">
    <property type="component" value="Unassembled WGS sequence"/>
</dbReference>
<protein>
    <submittedName>
        <fullName evidence="2">Uncharacterized protein</fullName>
    </submittedName>
</protein>
<feature type="transmembrane region" description="Helical" evidence="1">
    <location>
        <begin position="318"/>
        <end position="338"/>
    </location>
</feature>
<gene>
    <name evidence="2" type="ORF">Fcan01_06395</name>
</gene>
<feature type="transmembrane region" description="Helical" evidence="1">
    <location>
        <begin position="214"/>
        <end position="237"/>
    </location>
</feature>
<reference evidence="2 3" key="1">
    <citation type="submission" date="2015-12" db="EMBL/GenBank/DDBJ databases">
        <title>The genome of Folsomia candida.</title>
        <authorList>
            <person name="Faddeeva A."/>
            <person name="Derks M.F."/>
            <person name="Anvar Y."/>
            <person name="Smit S."/>
            <person name="Van Straalen N."/>
            <person name="Roelofs D."/>
        </authorList>
    </citation>
    <scope>NUCLEOTIDE SEQUENCE [LARGE SCALE GENOMIC DNA]</scope>
    <source>
        <strain evidence="2 3">VU population</strain>
        <tissue evidence="2">Whole body</tissue>
    </source>
</reference>
<feature type="transmembrane region" description="Helical" evidence="1">
    <location>
        <begin position="282"/>
        <end position="306"/>
    </location>
</feature>
<accession>A0A226EI74</accession>
<feature type="transmembrane region" description="Helical" evidence="1">
    <location>
        <begin position="145"/>
        <end position="163"/>
    </location>
</feature>
<feature type="transmembrane region" description="Helical" evidence="1">
    <location>
        <begin position="47"/>
        <end position="66"/>
    </location>
</feature>
<keyword evidence="1" id="KW-0472">Membrane</keyword>
<keyword evidence="1" id="KW-0812">Transmembrane</keyword>
<evidence type="ECO:0000256" key="1">
    <source>
        <dbReference type="SAM" id="Phobius"/>
    </source>
</evidence>
<keyword evidence="1" id="KW-1133">Transmembrane helix</keyword>
<name>A0A226EI74_FOLCA</name>
<comment type="caution">
    <text evidence="2">The sequence shown here is derived from an EMBL/GenBank/DDBJ whole genome shotgun (WGS) entry which is preliminary data.</text>
</comment>
<feature type="transmembrane region" description="Helical" evidence="1">
    <location>
        <begin position="6"/>
        <end position="27"/>
    </location>
</feature>
<sequence>MYSKTFYNIYWAISLLLTHVGVTSIHFDRNKRICYITNKSRKKCLTLCWTSTIFALHGTSKSIYMLKYEGGYANKDFLIAYSFAFIEILMCGGLILVNLRQDDIVTAFNWFLNYVRQFQRNWIPKWNPSKESLSLFMTFQLGSQLLFLGILAPLSATVFYILFPATPIFMHGRLTELGFIYINVQRVNGTWLEIGMDWTIYLVDMWLVTLGGQMGFYGLLNLLAVGSVYIFTTWMFLLEMRGPGKHRNNRYVYKSSNDFRRVDFLSHEIRCLQLMQKELTKIVGVAIVVLHGAFSQLCLYCNFVVIKNWNHIPKFTSIALGSWSLMIQIIWAWILEICGRYNAESKKTLDSWKFLEHRGKEEKKLMSKVRKSCRPFSFGEKGIFVIKRMTVLKFLRGIVKGTFRALLTLGRGR</sequence>